<dbReference type="AlphaFoldDB" id="A0A2P5AAG4"/>
<keyword evidence="1" id="KW-0812">Transmembrane</keyword>
<dbReference type="OrthoDB" id="9990610at2759"/>
<keyword evidence="3" id="KW-1185">Reference proteome</keyword>
<keyword evidence="1" id="KW-1133">Transmembrane helix</keyword>
<evidence type="ECO:0000313" key="2">
    <source>
        <dbReference type="EMBL" id="PON33525.1"/>
    </source>
</evidence>
<comment type="caution">
    <text evidence="2">The sequence shown here is derived from an EMBL/GenBank/DDBJ whole genome shotgun (WGS) entry which is preliminary data.</text>
</comment>
<evidence type="ECO:0008006" key="4">
    <source>
        <dbReference type="Google" id="ProtNLM"/>
    </source>
</evidence>
<reference evidence="3" key="1">
    <citation type="submission" date="2016-06" db="EMBL/GenBank/DDBJ databases">
        <title>Parallel loss of symbiosis genes in relatives of nitrogen-fixing non-legume Parasponia.</title>
        <authorList>
            <person name="Van Velzen R."/>
            <person name="Holmer R."/>
            <person name="Bu F."/>
            <person name="Rutten L."/>
            <person name="Van Zeijl A."/>
            <person name="Liu W."/>
            <person name="Santuari L."/>
            <person name="Cao Q."/>
            <person name="Sharma T."/>
            <person name="Shen D."/>
            <person name="Roswanjaya Y."/>
            <person name="Wardhani T."/>
            <person name="Kalhor M.S."/>
            <person name="Jansen J."/>
            <person name="Van den Hoogen J."/>
            <person name="Gungor B."/>
            <person name="Hartog M."/>
            <person name="Hontelez J."/>
            <person name="Verver J."/>
            <person name="Yang W.-C."/>
            <person name="Schijlen E."/>
            <person name="Repin R."/>
            <person name="Schilthuizen M."/>
            <person name="Schranz E."/>
            <person name="Heidstra R."/>
            <person name="Miyata K."/>
            <person name="Fedorova E."/>
            <person name="Kohlen W."/>
            <person name="Bisseling T."/>
            <person name="Smit S."/>
            <person name="Geurts R."/>
        </authorList>
    </citation>
    <scope>NUCLEOTIDE SEQUENCE [LARGE SCALE GENOMIC DNA]</scope>
    <source>
        <strain evidence="3">cv. RG33-2</strain>
    </source>
</reference>
<feature type="transmembrane region" description="Helical" evidence="1">
    <location>
        <begin position="12"/>
        <end position="34"/>
    </location>
</feature>
<gene>
    <name evidence="2" type="ORF">TorRG33x02_354770</name>
</gene>
<sequence length="88" mass="9848">MFLPRVHPLKLWILAGRIIHLLLNMGSVIMFLYVCKVWGTSNCNGCNKRGFDLEALASNMLKDFSLKPDKFTLASILSACANLEKFGT</sequence>
<proteinExistence type="predicted"/>
<evidence type="ECO:0000313" key="3">
    <source>
        <dbReference type="Proteomes" id="UP000237000"/>
    </source>
</evidence>
<keyword evidence="1" id="KW-0472">Membrane</keyword>
<evidence type="ECO:0000256" key="1">
    <source>
        <dbReference type="SAM" id="Phobius"/>
    </source>
</evidence>
<accession>A0A2P5AAG4</accession>
<protein>
    <recommendedName>
        <fullName evidence="4">Pentatricopeptide repeat</fullName>
    </recommendedName>
</protein>
<organism evidence="2 3">
    <name type="scientific">Trema orientale</name>
    <name type="common">Charcoal tree</name>
    <name type="synonym">Celtis orientalis</name>
    <dbReference type="NCBI Taxonomy" id="63057"/>
    <lineage>
        <taxon>Eukaryota</taxon>
        <taxon>Viridiplantae</taxon>
        <taxon>Streptophyta</taxon>
        <taxon>Embryophyta</taxon>
        <taxon>Tracheophyta</taxon>
        <taxon>Spermatophyta</taxon>
        <taxon>Magnoliopsida</taxon>
        <taxon>eudicotyledons</taxon>
        <taxon>Gunneridae</taxon>
        <taxon>Pentapetalae</taxon>
        <taxon>rosids</taxon>
        <taxon>fabids</taxon>
        <taxon>Rosales</taxon>
        <taxon>Cannabaceae</taxon>
        <taxon>Trema</taxon>
    </lineage>
</organism>
<dbReference type="InParanoid" id="A0A2P5AAG4"/>
<dbReference type="STRING" id="63057.A0A2P5AAG4"/>
<dbReference type="EMBL" id="JXTC01001006">
    <property type="protein sequence ID" value="PON33525.1"/>
    <property type="molecule type" value="Genomic_DNA"/>
</dbReference>
<name>A0A2P5AAG4_TREOI</name>
<dbReference type="Proteomes" id="UP000237000">
    <property type="component" value="Unassembled WGS sequence"/>
</dbReference>